<proteinExistence type="predicted"/>
<dbReference type="Gene3D" id="3.30.70.2450">
    <property type="match status" value="1"/>
</dbReference>
<gene>
    <name evidence="4" type="ORF">AB5J55_14125</name>
</gene>
<dbReference type="PANTHER" id="PTHR43476:SF3">
    <property type="entry name" value="FAD-BINDING MONOOXYGENASE"/>
    <property type="match status" value="1"/>
</dbReference>
<dbReference type="InterPro" id="IPR036188">
    <property type="entry name" value="FAD/NAD-bd_sf"/>
</dbReference>
<dbReference type="EMBL" id="CP163432">
    <property type="protein sequence ID" value="XDQ10721.1"/>
    <property type="molecule type" value="Genomic_DNA"/>
</dbReference>
<dbReference type="GO" id="GO:0019622">
    <property type="term" value="P:3-(3-hydroxy)phenylpropionate catabolic process"/>
    <property type="evidence" value="ECO:0007669"/>
    <property type="project" value="TreeGrafter"/>
</dbReference>
<dbReference type="PANTHER" id="PTHR43476">
    <property type="entry name" value="3-(3-HYDROXY-PHENYL)PROPIONATE/3-HYDROXYCINNAMIC ACID HYDROXYLASE"/>
    <property type="match status" value="1"/>
</dbReference>
<dbReference type="GO" id="GO:0071949">
    <property type="term" value="F:FAD binding"/>
    <property type="evidence" value="ECO:0007669"/>
    <property type="project" value="InterPro"/>
</dbReference>
<keyword evidence="4" id="KW-0503">Monooxygenase</keyword>
<accession>A0AB39MZ02</accession>
<organism evidence="4">
    <name type="scientific">Streptomyces sp. R11</name>
    <dbReference type="NCBI Taxonomy" id="3238625"/>
    <lineage>
        <taxon>Bacteria</taxon>
        <taxon>Bacillati</taxon>
        <taxon>Actinomycetota</taxon>
        <taxon>Actinomycetes</taxon>
        <taxon>Kitasatosporales</taxon>
        <taxon>Streptomycetaceae</taxon>
        <taxon>Streptomyces</taxon>
    </lineage>
</organism>
<evidence type="ECO:0000256" key="1">
    <source>
        <dbReference type="ARBA" id="ARBA00023002"/>
    </source>
</evidence>
<feature type="region of interest" description="Disordered" evidence="2">
    <location>
        <begin position="26"/>
        <end position="50"/>
    </location>
</feature>
<dbReference type="InterPro" id="IPR002938">
    <property type="entry name" value="FAD-bd"/>
</dbReference>
<dbReference type="RefSeq" id="WP_369271018.1">
    <property type="nucleotide sequence ID" value="NZ_CP163432.1"/>
</dbReference>
<evidence type="ECO:0000256" key="2">
    <source>
        <dbReference type="SAM" id="MobiDB-lite"/>
    </source>
</evidence>
<dbReference type="InterPro" id="IPR050631">
    <property type="entry name" value="PheA/TfdB_FAD_monoxygenase"/>
</dbReference>
<evidence type="ECO:0000313" key="4">
    <source>
        <dbReference type="EMBL" id="XDQ10721.1"/>
    </source>
</evidence>
<protein>
    <submittedName>
        <fullName evidence="4">FAD-dependent monooxygenase</fullName>
    </submittedName>
</protein>
<reference evidence="4" key="1">
    <citation type="submission" date="2024-07" db="EMBL/GenBank/DDBJ databases">
        <authorList>
            <person name="Yu S.T."/>
        </authorList>
    </citation>
    <scope>NUCLEOTIDE SEQUENCE</scope>
    <source>
        <strain evidence="4">R11</strain>
    </source>
</reference>
<dbReference type="AlphaFoldDB" id="A0AB39MZ02"/>
<feature type="compositionally biased region" description="Basic residues" evidence="2">
    <location>
        <begin position="33"/>
        <end position="42"/>
    </location>
</feature>
<name>A0AB39MZ02_9ACTN</name>
<feature type="domain" description="FAD-binding" evidence="3">
    <location>
        <begin position="44"/>
        <end position="117"/>
    </location>
</feature>
<keyword evidence="1" id="KW-0560">Oxidoreductase</keyword>
<dbReference type="Pfam" id="PF01494">
    <property type="entry name" value="FAD_binding_3"/>
    <property type="match status" value="1"/>
</dbReference>
<dbReference type="GO" id="GO:0008688">
    <property type="term" value="F:3-(3-hydroxyphenyl)propionate hydroxylase activity"/>
    <property type="evidence" value="ECO:0007669"/>
    <property type="project" value="TreeGrafter"/>
</dbReference>
<dbReference type="Gene3D" id="3.50.50.60">
    <property type="entry name" value="FAD/NAD(P)-binding domain"/>
    <property type="match status" value="1"/>
</dbReference>
<evidence type="ECO:0000259" key="3">
    <source>
        <dbReference type="Pfam" id="PF01494"/>
    </source>
</evidence>
<sequence>MRLHSRSLWAGDLPERSTEGVVNIAESSDRVERGRRHRRPREHRCGDRGRQTATRARYVVACDGGRSTVRGLRASEFAGSTYAQPWLVVDAKLDAPLTDVTSVQFTGNPDRPGVTLPLPGRHHRWEFMVGMRRRLGCGRGGCHRRGCAGGRGGE</sequence>